<accession>A0ABN6PHC8</accession>
<reference evidence="1" key="1">
    <citation type="submission" date="2022-04" db="EMBL/GenBank/DDBJ databases">
        <title>Whole genome sequence of Sphaerotilus sp. FB-5.</title>
        <authorList>
            <person name="Takeda M."/>
            <person name="Narihara S."/>
            <person name="Akimoto M."/>
            <person name="Akimoto R."/>
            <person name="Nishiyashiki S."/>
            <person name="Murakami T."/>
        </authorList>
    </citation>
    <scope>NUCLEOTIDE SEQUENCE</scope>
    <source>
        <strain evidence="1">FB-5</strain>
    </source>
</reference>
<evidence type="ECO:0008006" key="3">
    <source>
        <dbReference type="Google" id="ProtNLM"/>
    </source>
</evidence>
<proteinExistence type="predicted"/>
<dbReference type="Gene3D" id="2.60.40.10">
    <property type="entry name" value="Immunoglobulins"/>
    <property type="match status" value="1"/>
</dbReference>
<organism evidence="1 2">
    <name type="scientific">Sphaerotilus microaerophilus</name>
    <dbReference type="NCBI Taxonomy" id="2914710"/>
    <lineage>
        <taxon>Bacteria</taxon>
        <taxon>Pseudomonadati</taxon>
        <taxon>Pseudomonadota</taxon>
        <taxon>Betaproteobacteria</taxon>
        <taxon>Burkholderiales</taxon>
        <taxon>Sphaerotilaceae</taxon>
        <taxon>Sphaerotilus</taxon>
    </lineage>
</organism>
<dbReference type="EMBL" id="AP025730">
    <property type="protein sequence ID" value="BDI04411.1"/>
    <property type="molecule type" value="Genomic_DNA"/>
</dbReference>
<dbReference type="Proteomes" id="UP001057498">
    <property type="component" value="Chromosome"/>
</dbReference>
<evidence type="ECO:0000313" key="1">
    <source>
        <dbReference type="EMBL" id="BDI04411.1"/>
    </source>
</evidence>
<gene>
    <name evidence="1" type="ORF">CATMQ487_13810</name>
</gene>
<sequence length="594" mass="60098">MSATGTVSGAALREQKGFQIGGDAVSIASMTSGLVSGTSLSAYGQTGVTVTLSGVAAGTPVTLAVGSSCVDKGKATFLPTTMTTTSGTATFTFKDVGCGATATSDNLKVTLSGTSVSQSLVLPIRAPEAANIQFASATPETVYIKGSGFAETSIVTFKVTDLSGNSLPDQQVELCLSTLVGGLTLDGYTGMDCSGSGSSKKVLARTSNANGEVSVMVNSGTVPTPVRVSATLAGKSISTVSSNLAVAVGLPSQLNFSLSQGTRNIEGMNIDGTANTYSIIASDRMGNPVPVGTTISFVAEGGQVEASKQIVLTSGLARASANFISADPRPRDGRVTVLAYALGEESFLDLNGNNIYDSGEDFLDLGDIFVDRAFNGYWDGAEDQYVSLSITGASACRAAANSVLLGGANEAWAPSRPSTCNGVWGRAYVRKAIETVLSTSAARPVWNSRPAGSTTASPITLQNAPVPYPVGSSVIPSASYYPLAGASLACMSKEGTVSFLAADANTFGAPSSILGRLNPMAAGTIIEASTPSEGLTVSVIGGSPVPSTTEASGAAFSYKFDDTHNSGIVVLKFKSPSGLATTITLSISQLGSCS</sequence>
<keyword evidence="2" id="KW-1185">Reference proteome</keyword>
<name>A0ABN6PHC8_9BURK</name>
<dbReference type="InterPro" id="IPR013783">
    <property type="entry name" value="Ig-like_fold"/>
</dbReference>
<evidence type="ECO:0000313" key="2">
    <source>
        <dbReference type="Proteomes" id="UP001057498"/>
    </source>
</evidence>
<protein>
    <recommendedName>
        <fullName evidence="3">Big-1 domain-containing protein</fullName>
    </recommendedName>
</protein>